<evidence type="ECO:0008006" key="2">
    <source>
        <dbReference type="Google" id="ProtNLM"/>
    </source>
</evidence>
<accession>A0A383CXD7</accession>
<feature type="non-terminal residue" evidence="1">
    <location>
        <position position="238"/>
    </location>
</feature>
<dbReference type="PANTHER" id="PTHR43876">
    <property type="entry name" value="UBIQUINONE BIOSYNTHESIS MONOOXYGENASE COQ6, MITOCHONDRIAL"/>
    <property type="match status" value="1"/>
</dbReference>
<dbReference type="EMBL" id="UINC01212385">
    <property type="protein sequence ID" value="SVE36693.1"/>
    <property type="molecule type" value="Genomic_DNA"/>
</dbReference>
<evidence type="ECO:0000313" key="1">
    <source>
        <dbReference type="EMBL" id="SVE36693.1"/>
    </source>
</evidence>
<dbReference type="AlphaFoldDB" id="A0A383CXD7"/>
<proteinExistence type="predicted"/>
<gene>
    <name evidence="1" type="ORF">METZ01_LOCUS489547</name>
</gene>
<dbReference type="GO" id="GO:0005739">
    <property type="term" value="C:mitochondrion"/>
    <property type="evidence" value="ECO:0007669"/>
    <property type="project" value="TreeGrafter"/>
</dbReference>
<feature type="non-terminal residue" evidence="1">
    <location>
        <position position="1"/>
    </location>
</feature>
<name>A0A383CXD7_9ZZZZ</name>
<dbReference type="InterPro" id="IPR051205">
    <property type="entry name" value="UbiH/COQ6_monooxygenase"/>
</dbReference>
<dbReference type="PANTHER" id="PTHR43876:SF7">
    <property type="entry name" value="UBIQUINONE BIOSYNTHESIS MONOOXYGENASE COQ6, MITOCHONDRIAL"/>
    <property type="match status" value="1"/>
</dbReference>
<dbReference type="SUPFAM" id="SSF51905">
    <property type="entry name" value="FAD/NAD(P)-binding domain"/>
    <property type="match status" value="1"/>
</dbReference>
<reference evidence="1" key="1">
    <citation type="submission" date="2018-05" db="EMBL/GenBank/DDBJ databases">
        <authorList>
            <person name="Lanie J.A."/>
            <person name="Ng W.-L."/>
            <person name="Kazmierczak K.M."/>
            <person name="Andrzejewski T.M."/>
            <person name="Davidsen T.M."/>
            <person name="Wayne K.J."/>
            <person name="Tettelin H."/>
            <person name="Glass J.I."/>
            <person name="Rusch D."/>
            <person name="Podicherti R."/>
            <person name="Tsui H.-C.T."/>
            <person name="Winkler M.E."/>
        </authorList>
    </citation>
    <scope>NUCLEOTIDE SEQUENCE</scope>
</reference>
<organism evidence="1">
    <name type="scientific">marine metagenome</name>
    <dbReference type="NCBI Taxonomy" id="408172"/>
    <lineage>
        <taxon>unclassified sequences</taxon>
        <taxon>metagenomes</taxon>
        <taxon>ecological metagenomes</taxon>
    </lineage>
</organism>
<dbReference type="InterPro" id="IPR036188">
    <property type="entry name" value="FAD/NAD-bd_sf"/>
</dbReference>
<dbReference type="Gene3D" id="3.50.50.60">
    <property type="entry name" value="FAD/NAD(P)-binding domain"/>
    <property type="match status" value="1"/>
</dbReference>
<protein>
    <recommendedName>
        <fullName evidence="2">FAD/NAD(P)-binding domain-containing protein</fullName>
    </recommendedName>
</protein>
<sequence>TLAISENNFNFLNKLNISKSLKKELWPCSAMKLYTEILDGKFSEIFKLNNENKQEKILYMVENLKIMKLMMNKIKQIKSISIRKHEKVSLISASGLLKSVKFNNNNSKYHLVIICTGYNSSLVKNLFNDQIVENSYGESAITAILNHSSFKNNTVRQIFLDNEIFALLPISNTRTSIVLTVGKNTQKKNNLLLKKKIKCYAKNYLKNITFVNNIEYKDLNFLIRNKYYLDRILLFGDA</sequence>